<keyword evidence="8" id="KW-1185">Reference proteome</keyword>
<dbReference type="InterPro" id="IPR029752">
    <property type="entry name" value="D-isomer_DH_CS1"/>
</dbReference>
<evidence type="ECO:0000256" key="4">
    <source>
        <dbReference type="RuleBase" id="RU003719"/>
    </source>
</evidence>
<dbReference type="GO" id="GO:0008720">
    <property type="term" value="F:D-lactate dehydrogenase (NAD+) activity"/>
    <property type="evidence" value="ECO:0007669"/>
    <property type="project" value="TreeGrafter"/>
</dbReference>
<feature type="domain" description="D-isomer specific 2-hydroxyacid dehydrogenase NAD-binding" evidence="6">
    <location>
        <begin position="109"/>
        <end position="297"/>
    </location>
</feature>
<dbReference type="PANTHER" id="PTHR43026">
    <property type="entry name" value="2-HYDROXYACID DEHYDROGENASE HOMOLOG 1-RELATED"/>
    <property type="match status" value="1"/>
</dbReference>
<dbReference type="InterPro" id="IPR006139">
    <property type="entry name" value="D-isomer_2_OHA_DH_cat_dom"/>
</dbReference>
<feature type="domain" description="D-isomer specific 2-hydroxyacid dehydrogenase catalytic" evidence="5">
    <location>
        <begin position="9"/>
        <end position="316"/>
    </location>
</feature>
<dbReference type="PROSITE" id="PS00065">
    <property type="entry name" value="D_2_HYDROXYACID_DH_1"/>
    <property type="match status" value="1"/>
</dbReference>
<keyword evidence="2 4" id="KW-0560">Oxidoreductase</keyword>
<evidence type="ECO:0000259" key="6">
    <source>
        <dbReference type="Pfam" id="PF02826"/>
    </source>
</evidence>
<dbReference type="InterPro" id="IPR058205">
    <property type="entry name" value="D-LDH-like"/>
</dbReference>
<dbReference type="Proteomes" id="UP000292424">
    <property type="component" value="Chromosome"/>
</dbReference>
<dbReference type="Pfam" id="PF02826">
    <property type="entry name" value="2-Hacid_dh_C"/>
    <property type="match status" value="1"/>
</dbReference>
<dbReference type="Gene3D" id="3.40.50.720">
    <property type="entry name" value="NAD(P)-binding Rossmann-like Domain"/>
    <property type="match status" value="2"/>
</dbReference>
<gene>
    <name evidence="7" type="ORF">E0W69_000320</name>
</gene>
<dbReference type="PANTHER" id="PTHR43026:SF1">
    <property type="entry name" value="2-HYDROXYACID DEHYDROGENASE HOMOLOG 1-RELATED"/>
    <property type="match status" value="1"/>
</dbReference>
<dbReference type="InterPro" id="IPR029753">
    <property type="entry name" value="D-isomer_DH_CS"/>
</dbReference>
<dbReference type="InterPro" id="IPR036291">
    <property type="entry name" value="NAD(P)-bd_dom_sf"/>
</dbReference>
<dbReference type="Pfam" id="PF00389">
    <property type="entry name" value="2-Hacid_dh"/>
    <property type="match status" value="1"/>
</dbReference>
<reference evidence="7 8" key="1">
    <citation type="submission" date="2019-09" db="EMBL/GenBank/DDBJ databases">
        <title>Complete genome sequence of Arachidicoccus sp. B3-10 isolated from apple orchard soil.</title>
        <authorList>
            <person name="Kim H.S."/>
            <person name="Han K.-I."/>
            <person name="Suh M.K."/>
            <person name="Lee K.C."/>
            <person name="Eom M.K."/>
            <person name="Kim J.-S."/>
            <person name="Kang S.W."/>
            <person name="Sin Y."/>
            <person name="Lee J.-S."/>
        </authorList>
    </citation>
    <scope>NUCLEOTIDE SEQUENCE [LARGE SCALE GENOMIC DNA]</scope>
    <source>
        <strain evidence="7 8">B3-10</strain>
    </source>
</reference>
<dbReference type="KEGG" id="arac:E0W69_000320"/>
<dbReference type="PROSITE" id="PS00670">
    <property type="entry name" value="D_2_HYDROXYACID_DH_2"/>
    <property type="match status" value="1"/>
</dbReference>
<dbReference type="GO" id="GO:0051287">
    <property type="term" value="F:NAD binding"/>
    <property type="evidence" value="ECO:0007669"/>
    <property type="project" value="InterPro"/>
</dbReference>
<dbReference type="AlphaFoldDB" id="A0A5P2FVL1"/>
<proteinExistence type="inferred from homology"/>
<organism evidence="7 8">
    <name type="scientific">Rhizosphaericola mali</name>
    <dbReference type="NCBI Taxonomy" id="2545455"/>
    <lineage>
        <taxon>Bacteria</taxon>
        <taxon>Pseudomonadati</taxon>
        <taxon>Bacteroidota</taxon>
        <taxon>Chitinophagia</taxon>
        <taxon>Chitinophagales</taxon>
        <taxon>Chitinophagaceae</taxon>
        <taxon>Rhizosphaericola</taxon>
    </lineage>
</organism>
<name>A0A5P2FVL1_9BACT</name>
<dbReference type="OrthoDB" id="1522997at2"/>
<comment type="similarity">
    <text evidence="1 4">Belongs to the D-isomer specific 2-hydroxyacid dehydrogenase family.</text>
</comment>
<dbReference type="RefSeq" id="WP_131328053.1">
    <property type="nucleotide sequence ID" value="NZ_CP044016.1"/>
</dbReference>
<dbReference type="EMBL" id="CP044016">
    <property type="protein sequence ID" value="QES87175.1"/>
    <property type="molecule type" value="Genomic_DNA"/>
</dbReference>
<evidence type="ECO:0000256" key="2">
    <source>
        <dbReference type="ARBA" id="ARBA00023002"/>
    </source>
</evidence>
<evidence type="ECO:0000256" key="1">
    <source>
        <dbReference type="ARBA" id="ARBA00005854"/>
    </source>
</evidence>
<evidence type="ECO:0000259" key="5">
    <source>
        <dbReference type="Pfam" id="PF00389"/>
    </source>
</evidence>
<keyword evidence="3" id="KW-0520">NAD</keyword>
<evidence type="ECO:0000256" key="3">
    <source>
        <dbReference type="ARBA" id="ARBA00023027"/>
    </source>
</evidence>
<dbReference type="InterPro" id="IPR006140">
    <property type="entry name" value="D-isomer_DH_NAD-bd"/>
</dbReference>
<evidence type="ECO:0000313" key="8">
    <source>
        <dbReference type="Proteomes" id="UP000292424"/>
    </source>
</evidence>
<sequence>MKIIAFETRNDESEYFAAVEKEKGIELKLIPQRLTIANKNLLEGFQGVSILGHSEVNIEMLDTMKSYGISRLSTRTIGLNHIDVNYAKSIGIEVTNSTYDPACVAEFAIMMMLMSLRKYKQAMFRANVNDYSLKGLQGKELKNCKVGIIGTGGIGLEVIKILNGFGCEVLAYSPSLKKKNNLGGLASVVDYDALLQESDIISLHLPLNDNTHHMINQQAIDKMKDGVILINCSRGGLMDVNGLIRGIETRKISALALDVFENESEIYHFDRRLDIISNKDMAYLRQFPNVIMTQHIAFYTESSIESMVRVSLDNLTK</sequence>
<dbReference type="PROSITE" id="PS00671">
    <property type="entry name" value="D_2_HYDROXYACID_DH_3"/>
    <property type="match status" value="1"/>
</dbReference>
<dbReference type="SUPFAM" id="SSF51735">
    <property type="entry name" value="NAD(P)-binding Rossmann-fold domains"/>
    <property type="match status" value="1"/>
</dbReference>
<evidence type="ECO:0000313" key="7">
    <source>
        <dbReference type="EMBL" id="QES87175.1"/>
    </source>
</evidence>
<accession>A0A5P2FVL1</accession>
<protein>
    <submittedName>
        <fullName evidence="7">Lactate dehydrogenase</fullName>
    </submittedName>
</protein>
<dbReference type="SUPFAM" id="SSF52283">
    <property type="entry name" value="Formate/glycerate dehydrogenase catalytic domain-like"/>
    <property type="match status" value="1"/>
</dbReference>